<dbReference type="SUPFAM" id="SSF102114">
    <property type="entry name" value="Radical SAM enzymes"/>
    <property type="match status" value="1"/>
</dbReference>
<feature type="region of interest" description="Disordered" evidence="2">
    <location>
        <begin position="320"/>
        <end position="350"/>
    </location>
</feature>
<accession>A0A835YXM5</accession>
<feature type="coiled-coil region" evidence="1">
    <location>
        <begin position="521"/>
        <end position="548"/>
    </location>
</feature>
<name>A0A835YXM5_9STRA</name>
<feature type="region of interest" description="Disordered" evidence="2">
    <location>
        <begin position="746"/>
        <end position="778"/>
    </location>
</feature>
<keyword evidence="1" id="KW-0175">Coiled coil</keyword>
<feature type="compositionally biased region" description="Low complexity" evidence="2">
    <location>
        <begin position="339"/>
        <end position="350"/>
    </location>
</feature>
<dbReference type="InterPro" id="IPR013785">
    <property type="entry name" value="Aldolase_TIM"/>
</dbReference>
<feature type="compositionally biased region" description="Pro residues" evidence="2">
    <location>
        <begin position="684"/>
        <end position="698"/>
    </location>
</feature>
<evidence type="ECO:0000313" key="3">
    <source>
        <dbReference type="EMBL" id="KAG5178473.1"/>
    </source>
</evidence>
<organism evidence="3 4">
    <name type="scientific">Tribonema minus</name>
    <dbReference type="NCBI Taxonomy" id="303371"/>
    <lineage>
        <taxon>Eukaryota</taxon>
        <taxon>Sar</taxon>
        <taxon>Stramenopiles</taxon>
        <taxon>Ochrophyta</taxon>
        <taxon>PX clade</taxon>
        <taxon>Xanthophyceae</taxon>
        <taxon>Tribonematales</taxon>
        <taxon>Tribonemataceae</taxon>
        <taxon>Tribonema</taxon>
    </lineage>
</organism>
<feature type="compositionally biased region" description="Basic and acidic residues" evidence="2">
    <location>
        <begin position="287"/>
        <end position="298"/>
    </location>
</feature>
<comment type="caution">
    <text evidence="3">The sequence shown here is derived from an EMBL/GenBank/DDBJ whole genome shotgun (WGS) entry which is preliminary data.</text>
</comment>
<dbReference type="EMBL" id="JAFCMP010000515">
    <property type="protein sequence ID" value="KAG5178473.1"/>
    <property type="molecule type" value="Genomic_DNA"/>
</dbReference>
<dbReference type="Proteomes" id="UP000664859">
    <property type="component" value="Unassembled WGS sequence"/>
</dbReference>
<keyword evidence="4" id="KW-1185">Reference proteome</keyword>
<dbReference type="Gene3D" id="3.20.20.70">
    <property type="entry name" value="Aldolase class I"/>
    <property type="match status" value="1"/>
</dbReference>
<feature type="region of interest" description="Disordered" evidence="2">
    <location>
        <begin position="268"/>
        <end position="308"/>
    </location>
</feature>
<evidence type="ECO:0000256" key="2">
    <source>
        <dbReference type="SAM" id="MobiDB-lite"/>
    </source>
</evidence>
<reference evidence="3" key="1">
    <citation type="submission" date="2021-02" db="EMBL/GenBank/DDBJ databases">
        <title>First Annotated Genome of the Yellow-green Alga Tribonema minus.</title>
        <authorList>
            <person name="Mahan K.M."/>
        </authorList>
    </citation>
    <scope>NUCLEOTIDE SEQUENCE</scope>
    <source>
        <strain evidence="3">UTEX B ZZ1240</strain>
    </source>
</reference>
<sequence length="778" mass="83209">MQHACITYALKSSLYVSVTNLSNTITLPASRGPGFKMPAVFKPLPDDFEPSATEVLESLTKELSRQPTSLSCPRFFTNTQSNSPTFSLPAGAYQEIVFAGLGEPTLRWGVVRHAAEALRRSHPHLPLRLTTNGIGALADAASPVLDVDTLALEACALFEGAAIALNTADAAQYDAIMKPRLRGGSGGGGSGTAHARVCRFVEACAEGGMKTECTVVEAPGVDVAAAMALARVLGAGQQSCCVRHHVYALRGGAWAYATFMEEFPEDIEYDEPSGDRRKQATQQLSRGDTRSHDEKSSTDGDAAQSAPWWRHPPWISANAASLPQTADTKRSTDDSDGFPPASSRLPPLPSRVSALVNGKLSLAVARAQQGWWRDAPPPDASNPDPSSASRQHALLRQLPWTPVAAWALGLLLGSLRAMLLSGGAPAVAAEEPDPARAAAEAIIVAELQERLAASTEDCAELRTATRELSAARRADANATAEHVRRLQRRATQAAALLAAAEAGVEGRAREAAAAAYTVGKREGAEEARARCAQELDRLRKRVLLAEETLIAARVAVGEEVAQAEARAAQRFELESAARETAVANLERKAAWLKERSCSLLVAARRATRGSQFIYRAIPFDHVVQIKSQCRLCPLISPACCAEKPTFDAICFNDAVAVDDDKHQLSPTKQHQPHHSLLAPSLNVTPPPPPFPPNPPSSNVPPQGEVVGKQHEATRTRAEAADAAAARTRSLVALRTDMEARLAQEAQRLRDAADDSLEELQRRLAPPPPLMPPRRAARG</sequence>
<feature type="region of interest" description="Disordered" evidence="2">
    <location>
        <begin position="661"/>
        <end position="712"/>
    </location>
</feature>
<proteinExistence type="predicted"/>
<gene>
    <name evidence="3" type="ORF">JKP88DRAFT_264676</name>
</gene>
<dbReference type="AlphaFoldDB" id="A0A835YXM5"/>
<evidence type="ECO:0000313" key="4">
    <source>
        <dbReference type="Proteomes" id="UP000664859"/>
    </source>
</evidence>
<dbReference type="OrthoDB" id="44328at2759"/>
<protein>
    <submittedName>
        <fullName evidence="3">Uncharacterized protein</fullName>
    </submittedName>
</protein>
<dbReference type="InterPro" id="IPR058240">
    <property type="entry name" value="rSAM_sf"/>
</dbReference>
<evidence type="ECO:0000256" key="1">
    <source>
        <dbReference type="SAM" id="Coils"/>
    </source>
</evidence>